<name>A0A543E1A0_9PSEU</name>
<reference evidence="5 6" key="1">
    <citation type="submission" date="2019-06" db="EMBL/GenBank/DDBJ databases">
        <title>Sequencing the genomes of 1000 actinobacteria strains.</title>
        <authorList>
            <person name="Klenk H.-P."/>
        </authorList>
    </citation>
    <scope>NUCLEOTIDE SEQUENCE [LARGE SCALE GENOMIC DNA]</scope>
    <source>
        <strain evidence="5 6">DSM 45301</strain>
    </source>
</reference>
<dbReference type="PROSITE" id="PS50893">
    <property type="entry name" value="ABC_TRANSPORTER_2"/>
    <property type="match status" value="1"/>
</dbReference>
<evidence type="ECO:0000256" key="2">
    <source>
        <dbReference type="ARBA" id="ARBA00022741"/>
    </source>
</evidence>
<gene>
    <name evidence="5" type="ORF">FB558_2118</name>
</gene>
<proteinExistence type="predicted"/>
<evidence type="ECO:0000259" key="4">
    <source>
        <dbReference type="PROSITE" id="PS50893"/>
    </source>
</evidence>
<accession>A0A543E1A0</accession>
<feature type="domain" description="ABC transporter" evidence="4">
    <location>
        <begin position="6"/>
        <end position="235"/>
    </location>
</feature>
<dbReference type="SMART" id="SM00382">
    <property type="entry name" value="AAA"/>
    <property type="match status" value="2"/>
</dbReference>
<dbReference type="InterPro" id="IPR050611">
    <property type="entry name" value="ABCF"/>
</dbReference>
<evidence type="ECO:0000313" key="5">
    <source>
        <dbReference type="EMBL" id="TQM15334.1"/>
    </source>
</evidence>
<keyword evidence="1" id="KW-0677">Repeat</keyword>
<sequence>MSSPAVVCSGLSFSWPDGTPVLRDLDLAFGACRTGLVGANGSGKSTLLRLVAGRLAPGAGTVHTAGDVGYLPQDVALDPRRTVAELLGIAEQRAALHAVEAGDASAVPAVGDGWDVEERAAAELARFGLPVDLERAVGTLSGGEAVLTGLAGLLVRRPAVALLDEPTNNLDRRARELLYDAVAGWPGVLVVVSHDRELLELVDAVVELRDGGVRLFGGTLSQYEAQLAVEQEAAQRLVRVAETGLRRERRQLADARVALDRRARYAATDHANKRRPKVIMNQRRQEAQVSAGKYRIMHEQRLAGARAELRAAEAAVRDDDRIRIDLPGTALPAGRTAVEVDGLVVRGPERIGLLGGNGSGKTTLLRRLAPAVPFAYLPQRLDVLDDAAPVLDAVRAAAPDADPQRVRAGLARFLVHDDAVDRRVGTLSGGERFRVVLARLLLAEPPPQLLLLDEPTNNLDLDSVERLTEALRAFRGAVVVASHDLPFLWRIGCTRWWNVESGLREVSGPTGAG</sequence>
<dbReference type="Proteomes" id="UP000315677">
    <property type="component" value="Unassembled WGS sequence"/>
</dbReference>
<comment type="caution">
    <text evidence="5">The sequence shown here is derived from an EMBL/GenBank/DDBJ whole genome shotgun (WGS) entry which is preliminary data.</text>
</comment>
<organism evidence="5 6">
    <name type="scientific">Pseudonocardia kunmingensis</name>
    <dbReference type="NCBI Taxonomy" id="630975"/>
    <lineage>
        <taxon>Bacteria</taxon>
        <taxon>Bacillati</taxon>
        <taxon>Actinomycetota</taxon>
        <taxon>Actinomycetes</taxon>
        <taxon>Pseudonocardiales</taxon>
        <taxon>Pseudonocardiaceae</taxon>
        <taxon>Pseudonocardia</taxon>
    </lineage>
</organism>
<keyword evidence="2" id="KW-0547">Nucleotide-binding</keyword>
<dbReference type="Gene3D" id="3.40.50.300">
    <property type="entry name" value="P-loop containing nucleotide triphosphate hydrolases"/>
    <property type="match status" value="2"/>
</dbReference>
<dbReference type="OrthoDB" id="3169603at2"/>
<dbReference type="Pfam" id="PF00005">
    <property type="entry name" value="ABC_tran"/>
    <property type="match status" value="2"/>
</dbReference>
<dbReference type="EMBL" id="VFPA01000001">
    <property type="protein sequence ID" value="TQM15334.1"/>
    <property type="molecule type" value="Genomic_DNA"/>
</dbReference>
<dbReference type="InterPro" id="IPR027417">
    <property type="entry name" value="P-loop_NTPase"/>
</dbReference>
<dbReference type="FunFam" id="3.40.50.300:FF:001320">
    <property type="entry name" value="Heme ABC transporter ATP-binding protein"/>
    <property type="match status" value="1"/>
</dbReference>
<dbReference type="GO" id="GO:0005524">
    <property type="term" value="F:ATP binding"/>
    <property type="evidence" value="ECO:0007669"/>
    <property type="project" value="UniProtKB-KW"/>
</dbReference>
<evidence type="ECO:0000256" key="1">
    <source>
        <dbReference type="ARBA" id="ARBA00022737"/>
    </source>
</evidence>
<dbReference type="AlphaFoldDB" id="A0A543E1A0"/>
<evidence type="ECO:0000313" key="6">
    <source>
        <dbReference type="Proteomes" id="UP000315677"/>
    </source>
</evidence>
<dbReference type="InterPro" id="IPR003593">
    <property type="entry name" value="AAA+_ATPase"/>
</dbReference>
<protein>
    <submittedName>
        <fullName evidence="5">ATPase subunit of ABC transporter with duplicated ATPase domains</fullName>
    </submittedName>
</protein>
<dbReference type="PANTHER" id="PTHR19211">
    <property type="entry name" value="ATP-BINDING TRANSPORT PROTEIN-RELATED"/>
    <property type="match status" value="1"/>
</dbReference>
<keyword evidence="3" id="KW-0067">ATP-binding</keyword>
<dbReference type="GO" id="GO:0016887">
    <property type="term" value="F:ATP hydrolysis activity"/>
    <property type="evidence" value="ECO:0007669"/>
    <property type="project" value="InterPro"/>
</dbReference>
<dbReference type="SUPFAM" id="SSF52540">
    <property type="entry name" value="P-loop containing nucleoside triphosphate hydrolases"/>
    <property type="match status" value="2"/>
</dbReference>
<dbReference type="InterPro" id="IPR003439">
    <property type="entry name" value="ABC_transporter-like_ATP-bd"/>
</dbReference>
<dbReference type="PANTHER" id="PTHR19211:SF6">
    <property type="entry name" value="BLL7188 PROTEIN"/>
    <property type="match status" value="1"/>
</dbReference>
<keyword evidence="6" id="KW-1185">Reference proteome</keyword>
<dbReference type="RefSeq" id="WP_142050979.1">
    <property type="nucleotide sequence ID" value="NZ_VFPA01000001.1"/>
</dbReference>
<evidence type="ECO:0000256" key="3">
    <source>
        <dbReference type="ARBA" id="ARBA00022840"/>
    </source>
</evidence>